<dbReference type="RefSeq" id="WP_161057312.1">
    <property type="nucleotide sequence ID" value="NZ_WWCT01000024.1"/>
</dbReference>
<evidence type="ECO:0000256" key="2">
    <source>
        <dbReference type="SAM" id="MobiDB-lite"/>
    </source>
</evidence>
<feature type="transmembrane region" description="Helical" evidence="3">
    <location>
        <begin position="283"/>
        <end position="316"/>
    </location>
</feature>
<name>A0ABW9W759_9BURK</name>
<feature type="transmembrane region" description="Helical" evidence="3">
    <location>
        <begin position="1031"/>
        <end position="1052"/>
    </location>
</feature>
<keyword evidence="3" id="KW-1133">Transmembrane helix</keyword>
<keyword evidence="3" id="KW-0812">Transmembrane</keyword>
<feature type="transmembrane region" description="Helical" evidence="3">
    <location>
        <begin position="543"/>
        <end position="561"/>
    </location>
</feature>
<feature type="transmembrane region" description="Helical" evidence="3">
    <location>
        <begin position="1059"/>
        <end position="1077"/>
    </location>
</feature>
<dbReference type="Proteomes" id="UP000642144">
    <property type="component" value="Unassembled WGS sequence"/>
</dbReference>
<gene>
    <name evidence="4" type="ORF">GTP69_24410</name>
</gene>
<reference evidence="4 5" key="1">
    <citation type="submission" date="2019-12" db="EMBL/GenBank/DDBJ databases">
        <title>Novel species isolated from a subtropical stream in China.</title>
        <authorList>
            <person name="Lu H."/>
        </authorList>
    </citation>
    <scope>NUCLEOTIDE SEQUENCE [LARGE SCALE GENOMIC DNA]</scope>
    <source>
        <strain evidence="4 5">CY42W</strain>
    </source>
</reference>
<feature type="transmembrane region" description="Helical" evidence="3">
    <location>
        <begin position="250"/>
        <end position="271"/>
    </location>
</feature>
<evidence type="ECO:0000256" key="1">
    <source>
        <dbReference type="SAM" id="Coils"/>
    </source>
</evidence>
<sequence length="1119" mass="120973">MEFLLFIFGVFTLSVAWRARSEARQAKKLAADLQRQLAELRETVVAAVMRPQTARADASAPVAPAAAPAASYAQSWAAKSPPATEPVAPPRAAPPPTAADIAAFDPTRPLRAAQPAVTAAPADVADSATFEAAAPSPSPSTLPAAQADADTVASAAGSGSRSDASAPAPSRPALQPSQPPKWLLAAKAWLFGGNLVAKLGLLILFIGVSFLLKYTAARVSVPIELRLAGIVLADIALLAWGWRIRLSRPAISLPVQGAALGVLMLVTFGAFRLYHLIPGGMAFALLLVLTVFTCLLAVLQDAMWLAIFGIVGGFAAPIMASSGGGSHIGLFSYYALLNAGVLYLALYRSWRPLNLLGFFFTFAIATAWGVLRYTPENYLSVQLFLLLFFAFYVSIPLAYARQQAVKLKSYVDGTLVFGTPMLGFGLQFSLVKDMPFGVAFSALALGLFYIGLTTVLRRRPTLALLSDAFLALGVVFGTLAIPFALDGRWTSAAWALEGAGIVWIGLRQKQKLAWMFGLLVQAGAWLSFFGTVTGLSATKALESNLWLGFILLSITAFLMAMRFRAQDESSNKLFTLLASAFLAFASVWLIAGAWTEIFLRTDGVAQANLLVISALLAAMVLYFIARKMQWRLASALALAAQGVAGVMLAALTVLQWNWGAASPNLFDKPVLGALLIAAGALFSSWSLMRNDGAKPGTVNFALSRITMLWGGLWWYIMTAPNLAGWLAASYAPIEDAGWYRPDVMAMAVYGMLVAASAIPVTLLARRLQWQSLRVLATPTWIGLAIATAGMLAQLYLDTRLPRASLWLAYAALWLASEWMLRAWPRNGWPLGAAPLRLLHVLRTGGLWLMIWPVAAIWITRWLHGADSAEAQLLAEAGWETSASWARFIPAWLMMAAIGWLMQRSRRDVWPTAPVSAWYQRWLIPLACDWALLLVAVWNLSQNGAMAPLPYIPLVNPLDLTTCFALLLAWSCYRLLQQAPAADTPRKPLLEKWQLALAGALIAYGWFNLALLRTVSNYMDIPYDFNAMFASQFVQAMLSLVWSITALLLMHFAARRSLRGVWIVGAVLLALVVAKLFLVDLSNVGGVERIVSFLGVGALMVGIGYLAPYPTQTETKAETA</sequence>
<keyword evidence="1" id="KW-0175">Coiled coil</keyword>
<feature type="transmembrane region" description="Helical" evidence="3">
    <location>
        <begin position="462"/>
        <end position="483"/>
    </location>
</feature>
<feature type="region of interest" description="Disordered" evidence="2">
    <location>
        <begin position="77"/>
        <end position="102"/>
    </location>
</feature>
<feature type="region of interest" description="Disordered" evidence="2">
    <location>
        <begin position="130"/>
        <end position="175"/>
    </location>
</feature>
<feature type="coiled-coil region" evidence="1">
    <location>
        <begin position="16"/>
        <end position="50"/>
    </location>
</feature>
<comment type="caution">
    <text evidence="4">The sequence shown here is derived from an EMBL/GenBank/DDBJ whole genome shotgun (WGS) entry which is preliminary data.</text>
</comment>
<feature type="transmembrane region" description="Helical" evidence="3">
    <location>
        <begin position="775"/>
        <end position="794"/>
    </location>
</feature>
<dbReference type="EMBL" id="WWCT01000024">
    <property type="protein sequence ID" value="MYN29548.1"/>
    <property type="molecule type" value="Genomic_DNA"/>
</dbReference>
<proteinExistence type="predicted"/>
<feature type="transmembrane region" description="Helical" evidence="3">
    <location>
        <begin position="844"/>
        <end position="863"/>
    </location>
</feature>
<feature type="transmembrane region" description="Helical" evidence="3">
    <location>
        <begin position="377"/>
        <end position="398"/>
    </location>
</feature>
<dbReference type="PANTHER" id="PTHR38434:SF1">
    <property type="entry name" value="BLL2549 PROTEIN"/>
    <property type="match status" value="1"/>
</dbReference>
<feature type="transmembrane region" description="Helical" evidence="3">
    <location>
        <begin position="224"/>
        <end position="244"/>
    </location>
</feature>
<feature type="transmembrane region" description="Helical" evidence="3">
    <location>
        <begin position="410"/>
        <end position="430"/>
    </location>
</feature>
<feature type="transmembrane region" description="Helical" evidence="3">
    <location>
        <begin position="921"/>
        <end position="939"/>
    </location>
</feature>
<feature type="transmembrane region" description="Helical" evidence="3">
    <location>
        <begin position="573"/>
        <end position="591"/>
    </location>
</feature>
<feature type="transmembrane region" description="Helical" evidence="3">
    <location>
        <begin position="883"/>
        <end position="901"/>
    </location>
</feature>
<protein>
    <submittedName>
        <fullName evidence="4">DUF2339 domain-containing protein</fullName>
    </submittedName>
</protein>
<dbReference type="Pfam" id="PF10101">
    <property type="entry name" value="DUF2339"/>
    <property type="match status" value="1"/>
</dbReference>
<keyword evidence="3" id="KW-0472">Membrane</keyword>
<evidence type="ECO:0000256" key="3">
    <source>
        <dbReference type="SAM" id="Phobius"/>
    </source>
</evidence>
<feature type="transmembrane region" description="Helical" evidence="3">
    <location>
        <begin position="670"/>
        <end position="688"/>
    </location>
</feature>
<keyword evidence="5" id="KW-1185">Reference proteome</keyword>
<feature type="transmembrane region" description="Helical" evidence="3">
    <location>
        <begin position="328"/>
        <end position="346"/>
    </location>
</feature>
<feature type="transmembrane region" description="Helical" evidence="3">
    <location>
        <begin position="489"/>
        <end position="506"/>
    </location>
</feature>
<evidence type="ECO:0000313" key="4">
    <source>
        <dbReference type="EMBL" id="MYN29548.1"/>
    </source>
</evidence>
<organism evidence="4 5">
    <name type="scientific">Duganella levis</name>
    <dbReference type="NCBI Taxonomy" id="2692169"/>
    <lineage>
        <taxon>Bacteria</taxon>
        <taxon>Pseudomonadati</taxon>
        <taxon>Pseudomonadota</taxon>
        <taxon>Betaproteobacteria</taxon>
        <taxon>Burkholderiales</taxon>
        <taxon>Oxalobacteraceae</taxon>
        <taxon>Telluria group</taxon>
        <taxon>Duganella</taxon>
    </lineage>
</organism>
<feature type="compositionally biased region" description="Pro residues" evidence="2">
    <location>
        <begin position="83"/>
        <end position="97"/>
    </location>
</feature>
<feature type="transmembrane region" description="Helical" evidence="3">
    <location>
        <begin position="188"/>
        <end position="212"/>
    </location>
</feature>
<feature type="transmembrane region" description="Helical" evidence="3">
    <location>
        <begin position="513"/>
        <end position="537"/>
    </location>
</feature>
<feature type="transmembrane region" description="Helical" evidence="3">
    <location>
        <begin position="743"/>
        <end position="763"/>
    </location>
</feature>
<evidence type="ECO:0000313" key="5">
    <source>
        <dbReference type="Proteomes" id="UP000642144"/>
    </source>
</evidence>
<feature type="transmembrane region" description="Helical" evidence="3">
    <location>
        <begin position="636"/>
        <end position="658"/>
    </location>
</feature>
<feature type="transmembrane region" description="Helical" evidence="3">
    <location>
        <begin position="992"/>
        <end position="1011"/>
    </location>
</feature>
<feature type="transmembrane region" description="Helical" evidence="3">
    <location>
        <begin position="708"/>
        <end position="731"/>
    </location>
</feature>
<feature type="transmembrane region" description="Helical" evidence="3">
    <location>
        <begin position="603"/>
        <end position="624"/>
    </location>
</feature>
<dbReference type="PANTHER" id="PTHR38434">
    <property type="entry name" value="BLL2549 PROTEIN"/>
    <property type="match status" value="1"/>
</dbReference>
<feature type="transmembrane region" description="Helical" evidence="3">
    <location>
        <begin position="806"/>
        <end position="823"/>
    </location>
</feature>
<feature type="transmembrane region" description="Helical" evidence="3">
    <location>
        <begin position="436"/>
        <end position="455"/>
    </location>
</feature>
<feature type="transmembrane region" description="Helical" evidence="3">
    <location>
        <begin position="1089"/>
        <end position="1106"/>
    </location>
</feature>
<dbReference type="InterPro" id="IPR019286">
    <property type="entry name" value="DUF2339_TM"/>
</dbReference>
<feature type="transmembrane region" description="Helical" evidence="3">
    <location>
        <begin position="353"/>
        <end position="371"/>
    </location>
</feature>
<feature type="transmembrane region" description="Helical" evidence="3">
    <location>
        <begin position="951"/>
        <end position="972"/>
    </location>
</feature>
<accession>A0ABW9W759</accession>